<dbReference type="RefSeq" id="WP_383223193.1">
    <property type="nucleotide sequence ID" value="NZ_JBHMAR010000004.1"/>
</dbReference>
<evidence type="ECO:0000256" key="1">
    <source>
        <dbReference type="SAM" id="MobiDB-lite"/>
    </source>
</evidence>
<keyword evidence="2" id="KW-0472">Membrane</keyword>
<feature type="region of interest" description="Disordered" evidence="1">
    <location>
        <begin position="126"/>
        <end position="191"/>
    </location>
</feature>
<dbReference type="EMBL" id="JBHMAR010000004">
    <property type="protein sequence ID" value="MFB9734781.1"/>
    <property type="molecule type" value="Genomic_DNA"/>
</dbReference>
<feature type="region of interest" description="Disordered" evidence="1">
    <location>
        <begin position="1"/>
        <end position="101"/>
    </location>
</feature>
<proteinExistence type="predicted"/>
<reference evidence="3 4" key="1">
    <citation type="submission" date="2024-09" db="EMBL/GenBank/DDBJ databases">
        <authorList>
            <person name="Sun Q."/>
            <person name="Mori K."/>
        </authorList>
    </citation>
    <scope>NUCLEOTIDE SEQUENCE [LARGE SCALE GENOMIC DNA]</scope>
    <source>
        <strain evidence="3 4">JCM 10918</strain>
    </source>
</reference>
<accession>A0ABV5VAC9</accession>
<keyword evidence="2" id="KW-0812">Transmembrane</keyword>
<feature type="compositionally biased region" description="Basic and acidic residues" evidence="1">
    <location>
        <begin position="9"/>
        <end position="29"/>
    </location>
</feature>
<comment type="caution">
    <text evidence="3">The sequence shown here is derived from an EMBL/GenBank/DDBJ whole genome shotgun (WGS) entry which is preliminary data.</text>
</comment>
<evidence type="ECO:0000313" key="3">
    <source>
        <dbReference type="EMBL" id="MFB9734781.1"/>
    </source>
</evidence>
<keyword evidence="2" id="KW-1133">Transmembrane helix</keyword>
<evidence type="ECO:0008006" key="5">
    <source>
        <dbReference type="Google" id="ProtNLM"/>
    </source>
</evidence>
<feature type="compositionally biased region" description="Pro residues" evidence="1">
    <location>
        <begin position="68"/>
        <end position="92"/>
    </location>
</feature>
<feature type="compositionally biased region" description="Pro residues" evidence="1">
    <location>
        <begin position="167"/>
        <end position="176"/>
    </location>
</feature>
<organism evidence="3 4">
    <name type="scientific">Streptomyces thermocoprophilus</name>
    <dbReference type="NCBI Taxonomy" id="78356"/>
    <lineage>
        <taxon>Bacteria</taxon>
        <taxon>Bacillati</taxon>
        <taxon>Actinomycetota</taxon>
        <taxon>Actinomycetes</taxon>
        <taxon>Kitasatosporales</taxon>
        <taxon>Streptomycetaceae</taxon>
        <taxon>Streptomyces</taxon>
    </lineage>
</organism>
<gene>
    <name evidence="3" type="ORF">ACFFRO_06460</name>
</gene>
<evidence type="ECO:0000313" key="4">
    <source>
        <dbReference type="Proteomes" id="UP001589703"/>
    </source>
</evidence>
<dbReference type="Proteomes" id="UP001589703">
    <property type="component" value="Unassembled WGS sequence"/>
</dbReference>
<feature type="compositionally biased region" description="Low complexity" evidence="1">
    <location>
        <begin position="130"/>
        <end position="166"/>
    </location>
</feature>
<sequence>MAMGGWGGHEGHEGQEGHEQYGGHGDRHAYGPQHGPSQDSGRPPWQTGEPQPPEWAYAETQAGVSWVTPPPQPPTTQPPTPRSPYPPPPPPAPDHRGRSRSLLAALAVTAVLGAGAGVGAWYLTRDDKPTTATAPPAATPTGTPIGTDTGKSTATGPATPSASPRTATPPPSPSTPPSGYRRTADPVGYTIDVPEGWTRRQIQGEKAPVVYWDSPDDGRQMQIFELSEPTPADSLDLAEHDPGYGFSAQPGYRALDRVSGPGWAELTYRYDDAGKGARRVIDHRFRAADGTLYAIRSAGPESLSLVRVRAPLTTALAAFCPQGARCER</sequence>
<feature type="transmembrane region" description="Helical" evidence="2">
    <location>
        <begin position="102"/>
        <end position="123"/>
    </location>
</feature>
<dbReference type="PRINTS" id="PR01217">
    <property type="entry name" value="PRICHEXTENSN"/>
</dbReference>
<name>A0ABV5VAC9_9ACTN</name>
<evidence type="ECO:0000256" key="2">
    <source>
        <dbReference type="SAM" id="Phobius"/>
    </source>
</evidence>
<keyword evidence="4" id="KW-1185">Reference proteome</keyword>
<protein>
    <recommendedName>
        <fullName evidence="5">Serine/threonine protein kinase</fullName>
    </recommendedName>
</protein>